<dbReference type="GO" id="GO:0019239">
    <property type="term" value="F:deaminase activity"/>
    <property type="evidence" value="ECO:0007669"/>
    <property type="project" value="TreeGrafter"/>
</dbReference>
<dbReference type="PANTHER" id="PTHR11803">
    <property type="entry name" value="2-IMINOBUTANOATE/2-IMINOPROPANOATE DEAMINASE RIDA"/>
    <property type="match status" value="1"/>
</dbReference>
<dbReference type="EMBL" id="PDJC01000001">
    <property type="protein sequence ID" value="PFG18010.1"/>
    <property type="molecule type" value="Genomic_DNA"/>
</dbReference>
<proteinExistence type="inferred from homology"/>
<keyword evidence="3" id="KW-1185">Reference proteome</keyword>
<protein>
    <submittedName>
        <fullName evidence="2">Reactive intermediate/imine deaminase</fullName>
    </submittedName>
</protein>
<gene>
    <name evidence="2" type="ORF">ATK74_2590</name>
</gene>
<dbReference type="OrthoDB" id="3212792at2"/>
<evidence type="ECO:0000313" key="3">
    <source>
        <dbReference type="Proteomes" id="UP000226079"/>
    </source>
</evidence>
<dbReference type="RefSeq" id="WP_098461397.1">
    <property type="nucleotide sequence ID" value="NZ_PDJC01000001.1"/>
</dbReference>
<dbReference type="InterPro" id="IPR035959">
    <property type="entry name" value="RutC-like_sf"/>
</dbReference>
<dbReference type="GO" id="GO:0005829">
    <property type="term" value="C:cytosol"/>
    <property type="evidence" value="ECO:0007669"/>
    <property type="project" value="TreeGrafter"/>
</dbReference>
<dbReference type="AlphaFoldDB" id="A0A2A9CWK3"/>
<comment type="caution">
    <text evidence="2">The sequence shown here is derived from an EMBL/GenBank/DDBJ whole genome shotgun (WGS) entry which is preliminary data.</text>
</comment>
<dbReference type="CDD" id="cd00448">
    <property type="entry name" value="YjgF_YER057c_UK114_family"/>
    <property type="match status" value="1"/>
</dbReference>
<dbReference type="Gene3D" id="3.30.1330.40">
    <property type="entry name" value="RutC-like"/>
    <property type="match status" value="1"/>
</dbReference>
<dbReference type="Proteomes" id="UP000226079">
    <property type="component" value="Unassembled WGS sequence"/>
</dbReference>
<evidence type="ECO:0000313" key="2">
    <source>
        <dbReference type="EMBL" id="PFG18010.1"/>
    </source>
</evidence>
<name>A0A2A9CWK3_9ACTN</name>
<reference evidence="2 3" key="1">
    <citation type="submission" date="2017-10" db="EMBL/GenBank/DDBJ databases">
        <title>Sequencing the genomes of 1000 actinobacteria strains.</title>
        <authorList>
            <person name="Klenk H.-P."/>
        </authorList>
    </citation>
    <scope>NUCLEOTIDE SEQUENCE [LARGE SCALE GENOMIC DNA]</scope>
    <source>
        <strain evidence="2 3">DSM 15597</strain>
    </source>
</reference>
<organism evidence="2 3">
    <name type="scientific">Propionicimonas paludicola</name>
    <dbReference type="NCBI Taxonomy" id="185243"/>
    <lineage>
        <taxon>Bacteria</taxon>
        <taxon>Bacillati</taxon>
        <taxon>Actinomycetota</taxon>
        <taxon>Actinomycetes</taxon>
        <taxon>Propionibacteriales</taxon>
        <taxon>Nocardioidaceae</taxon>
        <taxon>Propionicimonas</taxon>
    </lineage>
</organism>
<dbReference type="PANTHER" id="PTHR11803:SF58">
    <property type="entry name" value="PROTEIN HMF1-RELATED"/>
    <property type="match status" value="1"/>
</dbReference>
<dbReference type="Pfam" id="PF01042">
    <property type="entry name" value="Ribonuc_L-PSP"/>
    <property type="match status" value="1"/>
</dbReference>
<evidence type="ECO:0000256" key="1">
    <source>
        <dbReference type="ARBA" id="ARBA00010552"/>
    </source>
</evidence>
<dbReference type="SUPFAM" id="SSF55298">
    <property type="entry name" value="YjgF-like"/>
    <property type="match status" value="1"/>
</dbReference>
<comment type="similarity">
    <text evidence="1">Belongs to the RutC family.</text>
</comment>
<accession>A0A2A9CWK3</accession>
<dbReference type="InterPro" id="IPR006175">
    <property type="entry name" value="YjgF/YER057c/UK114"/>
</dbReference>
<sequence length="128" mass="13572">MPDVITRPDGMPPTNGYSHVAIAHGDTVFISGQVPVDADGEVVSADPSAQVEQVFTNLRTALAAAGLDFSHVVKLTYYLVDLADLAVVREVRDRFIDAERPPASSLIQVAGLVSPAFRVEIDAVASRG</sequence>